<sequence length="253" mass="25339">MIFSPKLLSLAPLALLTACGGGGSQGGGASTPAPRPVAGAPVATDAATLLAWTRDGGRTAEFENGVMRTRRTLTVDGVRHSAYVDAVPGYGDARVTYTDGSGETVFALVDNAAPTGAAPTGVYTGEVDAVWTPSAGIGAQSGTGRMAITLDAASGEAWIDSIIGGTNSNVQFMGAAKASGGRLSADDLTAQYRDGEGYFIRNEEAVVDGRLIAGHDTAAIIGTIGADSASAGFTTGLHPEYAAELTAGQAADL</sequence>
<comment type="caution">
    <text evidence="2">The sequence shown here is derived from an EMBL/GenBank/DDBJ whole genome shotgun (WGS) entry which is preliminary data.</text>
</comment>
<dbReference type="RefSeq" id="WP_116171333.1">
    <property type="nucleotide sequence ID" value="NZ_CP035284.1"/>
</dbReference>
<accession>A0AAQ0HDM9</accession>
<evidence type="ECO:0000313" key="3">
    <source>
        <dbReference type="Proteomes" id="UP000256794"/>
    </source>
</evidence>
<keyword evidence="3" id="KW-1185">Reference proteome</keyword>
<dbReference type="PROSITE" id="PS51257">
    <property type="entry name" value="PROKAR_LIPOPROTEIN"/>
    <property type="match status" value="1"/>
</dbReference>
<feature type="chain" id="PRO_5042820917" description="Transferrin-binding protein B C-lobe/N-lobe beta barrel domain-containing protein" evidence="1">
    <location>
        <begin position="21"/>
        <end position="253"/>
    </location>
</feature>
<organism evidence="2 3">
    <name type="scientific">Paracoccus versutus</name>
    <name type="common">Thiobacillus versutus</name>
    <dbReference type="NCBI Taxonomy" id="34007"/>
    <lineage>
        <taxon>Bacteria</taxon>
        <taxon>Pseudomonadati</taxon>
        <taxon>Pseudomonadota</taxon>
        <taxon>Alphaproteobacteria</taxon>
        <taxon>Rhodobacterales</taxon>
        <taxon>Paracoccaceae</taxon>
        <taxon>Paracoccus</taxon>
    </lineage>
</organism>
<reference evidence="2 3" key="1">
    <citation type="submission" date="2018-08" db="EMBL/GenBank/DDBJ databases">
        <title>Genomic Encyclopedia of Archaeal and Bacterial Type Strains, Phase II (KMG-II): from individual species to whole genera.</title>
        <authorList>
            <person name="Goeker M."/>
        </authorList>
    </citation>
    <scope>NUCLEOTIDE SEQUENCE [LARGE SCALE GENOMIC DNA]</scope>
    <source>
        <strain evidence="2 3">DSM 582</strain>
    </source>
</reference>
<evidence type="ECO:0000313" key="2">
    <source>
        <dbReference type="EMBL" id="REG28125.1"/>
    </source>
</evidence>
<gene>
    <name evidence="2" type="ORF">ATH84_106710</name>
</gene>
<keyword evidence="1" id="KW-0732">Signal</keyword>
<evidence type="ECO:0000256" key="1">
    <source>
        <dbReference type="SAM" id="SignalP"/>
    </source>
</evidence>
<protein>
    <recommendedName>
        <fullName evidence="4">Transferrin-binding protein B C-lobe/N-lobe beta barrel domain-containing protein</fullName>
    </recommendedName>
</protein>
<dbReference type="Proteomes" id="UP000256794">
    <property type="component" value="Unassembled WGS sequence"/>
</dbReference>
<evidence type="ECO:0008006" key="4">
    <source>
        <dbReference type="Google" id="ProtNLM"/>
    </source>
</evidence>
<dbReference type="EMBL" id="QUMX01000067">
    <property type="protein sequence ID" value="REG28125.1"/>
    <property type="molecule type" value="Genomic_DNA"/>
</dbReference>
<dbReference type="AlphaFoldDB" id="A0AAQ0HDM9"/>
<feature type="signal peptide" evidence="1">
    <location>
        <begin position="1"/>
        <end position="20"/>
    </location>
</feature>
<name>A0AAQ0HDM9_PARVE</name>
<proteinExistence type="predicted"/>